<dbReference type="EMBL" id="RQJO01000007">
    <property type="protein sequence ID" value="RRB07829.1"/>
    <property type="molecule type" value="Genomic_DNA"/>
</dbReference>
<protein>
    <submittedName>
        <fullName evidence="2">Uncharacterized protein</fullName>
    </submittedName>
</protein>
<feature type="transmembrane region" description="Helical" evidence="1">
    <location>
        <begin position="110"/>
        <end position="129"/>
    </location>
</feature>
<name>A0A3P1C3I3_9BACT</name>
<keyword evidence="1" id="KW-0812">Transmembrane</keyword>
<organism evidence="2 3">
    <name type="scientific">Larkinella rosea</name>
    <dbReference type="NCBI Taxonomy" id="2025312"/>
    <lineage>
        <taxon>Bacteria</taxon>
        <taxon>Pseudomonadati</taxon>
        <taxon>Bacteroidota</taxon>
        <taxon>Cytophagia</taxon>
        <taxon>Cytophagales</taxon>
        <taxon>Spirosomataceae</taxon>
        <taxon>Larkinella</taxon>
    </lineage>
</organism>
<feature type="transmembrane region" description="Helical" evidence="1">
    <location>
        <begin position="32"/>
        <end position="55"/>
    </location>
</feature>
<dbReference type="Proteomes" id="UP000271925">
    <property type="component" value="Unassembled WGS sequence"/>
</dbReference>
<keyword evidence="3" id="KW-1185">Reference proteome</keyword>
<evidence type="ECO:0000313" key="3">
    <source>
        <dbReference type="Proteomes" id="UP000271925"/>
    </source>
</evidence>
<keyword evidence="1" id="KW-1133">Transmembrane helix</keyword>
<keyword evidence="1" id="KW-0472">Membrane</keyword>
<comment type="caution">
    <text evidence="2">The sequence shown here is derived from an EMBL/GenBank/DDBJ whole genome shotgun (WGS) entry which is preliminary data.</text>
</comment>
<feature type="transmembrane region" description="Helical" evidence="1">
    <location>
        <begin position="67"/>
        <end position="90"/>
    </location>
</feature>
<gene>
    <name evidence="2" type="ORF">EHT25_08655</name>
</gene>
<accession>A0A3P1C3I3</accession>
<sequence length="132" mass="15841">MKFLYRYYYTFFQLHLRDREIGRNKNLPWFSALIQVTAGLLFLFLGTYWGLLWLIESKPITGGLQKYHIYLLVALLFWALHYLLFQHFGVNKQTGLTDQYTFEGTAQTKLFFWIIWVGSFLFVVILGFLRHQ</sequence>
<proteinExistence type="predicted"/>
<dbReference type="OrthoDB" id="9932242at2"/>
<dbReference type="RefSeq" id="WP_124873309.1">
    <property type="nucleotide sequence ID" value="NZ_RQJO01000007.1"/>
</dbReference>
<reference evidence="2 3" key="1">
    <citation type="submission" date="2018-11" db="EMBL/GenBank/DDBJ databases">
        <authorList>
            <person name="Zhou Z."/>
            <person name="Wang G."/>
        </authorList>
    </citation>
    <scope>NUCLEOTIDE SEQUENCE [LARGE SCALE GENOMIC DNA]</scope>
    <source>
        <strain evidence="2 3">KCTC52004</strain>
    </source>
</reference>
<dbReference type="AlphaFoldDB" id="A0A3P1C3I3"/>
<evidence type="ECO:0000256" key="1">
    <source>
        <dbReference type="SAM" id="Phobius"/>
    </source>
</evidence>
<evidence type="ECO:0000313" key="2">
    <source>
        <dbReference type="EMBL" id="RRB07829.1"/>
    </source>
</evidence>